<feature type="transmembrane region" description="Helical" evidence="9">
    <location>
        <begin position="166"/>
        <end position="185"/>
    </location>
</feature>
<gene>
    <name evidence="11" type="primary">ND5</name>
</gene>
<feature type="transmembrane region" description="Helical" evidence="9">
    <location>
        <begin position="77"/>
        <end position="95"/>
    </location>
</feature>
<dbReference type="AlphaFoldDB" id="E7BBB2"/>
<name>E7BBB2_HYPDU</name>
<dbReference type="EC" id="7.1.1.2" evidence="3"/>
<dbReference type="RefSeq" id="YP_004123100.1">
    <property type="nucleotide sequence ID" value="NC_014848.1"/>
</dbReference>
<keyword evidence="4 9" id="KW-0812">Transmembrane</keyword>
<feature type="transmembrane region" description="Helical" evidence="9">
    <location>
        <begin position="38"/>
        <end position="65"/>
    </location>
</feature>
<feature type="domain" description="NADH:quinone oxidoreductase/Mrp antiporter transmembrane" evidence="10">
    <location>
        <begin position="96"/>
        <end position="369"/>
    </location>
</feature>
<accession>E7BBB2</accession>
<feature type="transmembrane region" description="Helical" evidence="9">
    <location>
        <begin position="394"/>
        <end position="420"/>
    </location>
</feature>
<feature type="transmembrane region" description="Helical" evidence="9">
    <location>
        <begin position="6"/>
        <end position="26"/>
    </location>
</feature>
<evidence type="ECO:0000256" key="9">
    <source>
        <dbReference type="SAM" id="Phobius"/>
    </source>
</evidence>
<evidence type="ECO:0000256" key="7">
    <source>
        <dbReference type="ARBA" id="ARBA00031027"/>
    </source>
</evidence>
<dbReference type="PANTHER" id="PTHR42829">
    <property type="entry name" value="NADH-UBIQUINONE OXIDOREDUCTASE CHAIN 5"/>
    <property type="match status" value="1"/>
</dbReference>
<comment type="subcellular location">
    <subcellularLocation>
        <location evidence="2">Membrane</location>
        <topology evidence="2">Multi-pass membrane protein</topology>
    </subcellularLocation>
</comment>
<evidence type="ECO:0000256" key="2">
    <source>
        <dbReference type="ARBA" id="ARBA00004141"/>
    </source>
</evidence>
<dbReference type="GO" id="GO:0016020">
    <property type="term" value="C:membrane"/>
    <property type="evidence" value="ECO:0007669"/>
    <property type="project" value="UniProtKB-SubCell"/>
</dbReference>
<protein>
    <recommendedName>
        <fullName evidence="3">NADH:ubiquinone reductase (H(+)-translocating)</fullName>
        <ecNumber evidence="3">7.1.1.2</ecNumber>
    </recommendedName>
    <alternativeName>
        <fullName evidence="7">NADH dehydrogenase subunit 5</fullName>
    </alternativeName>
</protein>
<dbReference type="GO" id="GO:0015990">
    <property type="term" value="P:electron transport coupled proton transport"/>
    <property type="evidence" value="ECO:0007669"/>
    <property type="project" value="TreeGrafter"/>
</dbReference>
<evidence type="ECO:0000256" key="1">
    <source>
        <dbReference type="ARBA" id="ARBA00003257"/>
    </source>
</evidence>
<dbReference type="PANTHER" id="PTHR42829:SF2">
    <property type="entry name" value="NADH-UBIQUINONE OXIDOREDUCTASE CHAIN 5"/>
    <property type="match status" value="1"/>
</dbReference>
<dbReference type="GeneID" id="10094520"/>
<organism evidence="11">
    <name type="scientific">Hypsibius dujardini</name>
    <name type="common">Water bear</name>
    <name type="synonym">Macrobiotus dujardini</name>
    <dbReference type="NCBI Taxonomy" id="232323"/>
    <lineage>
        <taxon>Eukaryota</taxon>
        <taxon>Metazoa</taxon>
        <taxon>Ecdysozoa</taxon>
        <taxon>Tardigrada</taxon>
        <taxon>Eutardigrada</taxon>
        <taxon>Parachela</taxon>
        <taxon>Hypsibioidea</taxon>
        <taxon>Hypsibiidae</taxon>
        <taxon>Hypsibius</taxon>
    </lineage>
</organism>
<comment type="function">
    <text evidence="1">Core subunit of the mitochondrial membrane respiratory chain NADH dehydrogenase (Complex I) that is believed to belong to the minimal assembly required for catalysis. Complex I functions in the transfer of electrons from NADH to the respiratory chain. The immediate electron acceptor for the enzyme is believed to be ubiquinone.</text>
</comment>
<reference evidence="11" key="1">
    <citation type="journal article" date="2010" name="Genome Biol. Evol.">
        <title>Ecdysozoan mitogenomics: evidence for a common origin of the legged invertebrates, the Panarthropoda.</title>
        <authorList>
            <person name="Rota-Stabelli O."/>
            <person name="Kayal E."/>
            <person name="Gleeson D."/>
            <person name="Daub J."/>
            <person name="Boore J.L."/>
            <person name="Telford M.J."/>
            <person name="Pisani D."/>
            <person name="Blaxter M."/>
            <person name="Lavrov D.V."/>
        </authorList>
    </citation>
    <scope>NUCLEOTIDE SEQUENCE</scope>
</reference>
<keyword evidence="11" id="KW-0496">Mitochondrion</keyword>
<evidence type="ECO:0000313" key="11">
    <source>
        <dbReference type="EMBL" id="CBY83893.1"/>
    </source>
</evidence>
<feature type="transmembrane region" description="Helical" evidence="9">
    <location>
        <begin position="197"/>
        <end position="217"/>
    </location>
</feature>
<dbReference type="Pfam" id="PF00361">
    <property type="entry name" value="Proton_antipo_M"/>
    <property type="match status" value="1"/>
</dbReference>
<feature type="transmembrane region" description="Helical" evidence="9">
    <location>
        <begin position="267"/>
        <end position="300"/>
    </location>
</feature>
<dbReference type="PRINTS" id="PR01434">
    <property type="entry name" value="NADHDHGNASE5"/>
</dbReference>
<feature type="transmembrane region" description="Helical" evidence="9">
    <location>
        <begin position="355"/>
        <end position="374"/>
    </location>
</feature>
<evidence type="ECO:0000259" key="10">
    <source>
        <dbReference type="Pfam" id="PF00361"/>
    </source>
</evidence>
<dbReference type="GO" id="GO:0003954">
    <property type="term" value="F:NADH dehydrogenase activity"/>
    <property type="evidence" value="ECO:0007669"/>
    <property type="project" value="TreeGrafter"/>
</dbReference>
<comment type="catalytic activity">
    <reaction evidence="8">
        <text>a ubiquinone + NADH + 5 H(+)(in) = a ubiquinol + NAD(+) + 4 H(+)(out)</text>
        <dbReference type="Rhea" id="RHEA:29091"/>
        <dbReference type="Rhea" id="RHEA-COMP:9565"/>
        <dbReference type="Rhea" id="RHEA-COMP:9566"/>
        <dbReference type="ChEBI" id="CHEBI:15378"/>
        <dbReference type="ChEBI" id="CHEBI:16389"/>
        <dbReference type="ChEBI" id="CHEBI:17976"/>
        <dbReference type="ChEBI" id="CHEBI:57540"/>
        <dbReference type="ChEBI" id="CHEBI:57945"/>
        <dbReference type="EC" id="7.1.1.2"/>
    </reaction>
</comment>
<geneLocation type="mitochondrion" evidence="11"/>
<feature type="transmembrane region" description="Helical" evidence="9">
    <location>
        <begin position="440"/>
        <end position="459"/>
    </location>
</feature>
<dbReference type="GO" id="GO:0042773">
    <property type="term" value="P:ATP synthesis coupled electron transport"/>
    <property type="evidence" value="ECO:0007669"/>
    <property type="project" value="InterPro"/>
</dbReference>
<keyword evidence="5 9" id="KW-1133">Transmembrane helix</keyword>
<dbReference type="InterPro" id="IPR003945">
    <property type="entry name" value="NU5C-like"/>
</dbReference>
<dbReference type="EMBL" id="FR749884">
    <property type="protein sequence ID" value="CBY83893.1"/>
    <property type="molecule type" value="Genomic_DNA"/>
</dbReference>
<proteinExistence type="predicted"/>
<evidence type="ECO:0000256" key="3">
    <source>
        <dbReference type="ARBA" id="ARBA00012944"/>
    </source>
</evidence>
<dbReference type="GO" id="GO:0008137">
    <property type="term" value="F:NADH dehydrogenase (ubiquinone) activity"/>
    <property type="evidence" value="ECO:0007669"/>
    <property type="project" value="UniProtKB-EC"/>
</dbReference>
<evidence type="ECO:0000256" key="4">
    <source>
        <dbReference type="ARBA" id="ARBA00022692"/>
    </source>
</evidence>
<keyword evidence="6 9" id="KW-0472">Membrane</keyword>
<dbReference type="InterPro" id="IPR001750">
    <property type="entry name" value="ND/Mrp_TM"/>
</dbReference>
<sequence>MWGAGVLGLFSLIFLSISFFDILWVMEWTLLNLFDFNFSFVFIFDFFSFFFSSVVLMIASMIFIFGQYYMDGEKFQTGFMLILFLFVVSMLFLVYSPNLISLLLGWDGLGLVSYLLVVYYSSFSSSVAGMLTFILNRVGDVFFLLSISLLSLTGSLDFLNFKSASFLLSVLLLLTFMTKSAQFPFSSWLPAAMAAPTPVSSLVHSSTLVTAGIFLMIRFSEVLFKISHFLIVVSLITLLMAGVMASSEWDMKKTIAFSTLSQLGFMMFSLSLGMSLYCFFHLLCHALFKASLFMVSGVMIHNMDSSQDFRNLNIFSRMTPLISSSVVVCLLCLCGFPFVSGFFSKDLILDGASMGSFFMLLFMFGVFLTTNYSLRFCFYSMKAGMLSRMKMFMFYDVVLYVMLPVWVLISTAIFLGYTWFQVSTLVFSISLFSSMWKGCYFSFFVLLTLVVYFVWFSVFKGTFFKSYFFWSMWYLYSLMSTRFSKLIFYSGRLVDTSQSWLEVLGAQGLYNRLLAGSLFFSSSLNFKYVYFIFPVFAAM</sequence>
<evidence type="ECO:0000256" key="8">
    <source>
        <dbReference type="ARBA" id="ARBA00049551"/>
    </source>
</evidence>
<feature type="transmembrane region" description="Helical" evidence="9">
    <location>
        <begin position="471"/>
        <end position="489"/>
    </location>
</feature>
<feature type="transmembrane region" description="Helical" evidence="9">
    <location>
        <begin position="321"/>
        <end position="343"/>
    </location>
</feature>
<dbReference type="CTD" id="4540"/>
<feature type="transmembrane region" description="Helical" evidence="9">
    <location>
        <begin position="509"/>
        <end position="533"/>
    </location>
</feature>
<evidence type="ECO:0000256" key="5">
    <source>
        <dbReference type="ARBA" id="ARBA00022989"/>
    </source>
</evidence>
<evidence type="ECO:0000256" key="6">
    <source>
        <dbReference type="ARBA" id="ARBA00023136"/>
    </source>
</evidence>
<feature type="transmembrane region" description="Helical" evidence="9">
    <location>
        <begin position="229"/>
        <end position="247"/>
    </location>
</feature>